<feature type="transmembrane region" description="Helical" evidence="3">
    <location>
        <begin position="301"/>
        <end position="321"/>
    </location>
</feature>
<evidence type="ECO:0000256" key="3">
    <source>
        <dbReference type="SAM" id="Phobius"/>
    </source>
</evidence>
<keyword evidence="3" id="KW-1133">Transmembrane helix</keyword>
<feature type="transmembrane region" description="Helical" evidence="3">
    <location>
        <begin position="512"/>
        <end position="528"/>
    </location>
</feature>
<protein>
    <submittedName>
        <fullName evidence="4">LAFE_0F05842g1_1</fullName>
    </submittedName>
</protein>
<evidence type="ECO:0000313" key="5">
    <source>
        <dbReference type="Proteomes" id="UP000190831"/>
    </source>
</evidence>
<feature type="transmembrane region" description="Helical" evidence="3">
    <location>
        <begin position="359"/>
        <end position="379"/>
    </location>
</feature>
<feature type="transmembrane region" description="Helical" evidence="3">
    <location>
        <begin position="603"/>
        <end position="623"/>
    </location>
</feature>
<gene>
    <name evidence="4" type="ORF">LAFE_0F05842G</name>
</gene>
<feature type="transmembrane region" description="Helical" evidence="3">
    <location>
        <begin position="432"/>
        <end position="458"/>
    </location>
</feature>
<keyword evidence="5" id="KW-1185">Reference proteome</keyword>
<comment type="subcellular location">
    <subcellularLocation>
        <location evidence="1">Membrane</location>
        <topology evidence="1">Multi-pass membrane protein</topology>
    </subcellularLocation>
</comment>
<dbReference type="GO" id="GO:0022857">
    <property type="term" value="F:transmembrane transporter activity"/>
    <property type="evidence" value="ECO:0007669"/>
    <property type="project" value="InterPro"/>
</dbReference>
<dbReference type="PANTHER" id="PTHR11360">
    <property type="entry name" value="MONOCARBOXYLATE TRANSPORTER"/>
    <property type="match status" value="1"/>
</dbReference>
<evidence type="ECO:0000256" key="1">
    <source>
        <dbReference type="ARBA" id="ARBA00004141"/>
    </source>
</evidence>
<dbReference type="CDD" id="cd17352">
    <property type="entry name" value="MFS_MCT_SLC16"/>
    <property type="match status" value="1"/>
</dbReference>
<keyword evidence="3" id="KW-0812">Transmembrane</keyword>
<feature type="transmembrane region" description="Helical" evidence="3">
    <location>
        <begin position="391"/>
        <end position="411"/>
    </location>
</feature>
<sequence length="691" mass="76619">MRKRNYASEKYSYSHMIYPLYFLYFGSFAPRKITGARRVKNRWYDKGSITAGLKVLVISYELLQPSTVIKVKMEDSDIHSVASSAPSTAIMEEDHAPMSLHAANDSPRIRKGSFASSRRSSVSFNPQSYAIGRSLSRKLTSLRYAVQDDNEQTDAASKDLNDVLEDNFDLEDAIRMRTNTGVEQPVRVYDEDDVASSVDNNSTEGQPTIAKVFTNKSTGNLDLPPDGGYGWVCCLCVTLVMFATWGANSGFGVFLAFYLNNAVFAGGSKYQYALIAGFSIFFGQGLPPLVLVLMRIFGLKFPMYLGITILFAGLLMASFAVDLWQLYLTQGVLFGMGISLIYAPATTVLPGWFLKKRSFAMGISLIGTGAGGVTYSLAVNKLIQDTGNQKWALRMMAITCSVTCIVAALLIKQRTPVEPAGVKSWKRIKEQFAMIFSIRVMKLYSVNLIAIWFALALFGYNLMVFTLSPYAVARGLTAHQSSLLTAILNAAQSVGRPVMGLMGDKFGRTNTTVGLTTLLTIFLFAFWLPCHTFIQLIFFSICVGSCVGVANVMNTVLVADIVGPVDFLPAWGYVNSVGAPILLVSELIAQALTDESNPSNPYLHTQIFAGLCFFCALLLVLLLRELTVRIKLTERQKITHEKLMEKENDTDKEDEDDINWTVLSERQAKYDYLLGPGVKKFFRRMFYPMKV</sequence>
<reference evidence="5" key="1">
    <citation type="submission" date="2016-03" db="EMBL/GenBank/DDBJ databases">
        <authorList>
            <person name="Devillers H."/>
        </authorList>
    </citation>
    <scope>NUCLEOTIDE SEQUENCE [LARGE SCALE GENOMIC DNA]</scope>
</reference>
<evidence type="ECO:0000256" key="2">
    <source>
        <dbReference type="ARBA" id="ARBA00006727"/>
    </source>
</evidence>
<dbReference type="GO" id="GO:0016020">
    <property type="term" value="C:membrane"/>
    <property type="evidence" value="ECO:0007669"/>
    <property type="project" value="UniProtKB-SubCell"/>
</dbReference>
<dbReference type="PANTHER" id="PTHR11360:SF315">
    <property type="entry name" value="TRANSPORTER MCH2-RELATED"/>
    <property type="match status" value="1"/>
</dbReference>
<feature type="transmembrane region" description="Helical" evidence="3">
    <location>
        <begin position="327"/>
        <end position="352"/>
    </location>
</feature>
<dbReference type="Gene3D" id="1.20.1250.20">
    <property type="entry name" value="MFS general substrate transporter like domains"/>
    <property type="match status" value="2"/>
</dbReference>
<keyword evidence="3" id="KW-0472">Membrane</keyword>
<dbReference type="InterPro" id="IPR050327">
    <property type="entry name" value="Proton-linked_MCT"/>
</dbReference>
<dbReference type="InterPro" id="IPR011701">
    <property type="entry name" value="MFS"/>
</dbReference>
<feature type="transmembrane region" description="Helical" evidence="3">
    <location>
        <begin position="270"/>
        <end position="294"/>
    </location>
</feature>
<evidence type="ECO:0000313" key="4">
    <source>
        <dbReference type="EMBL" id="SCW02411.1"/>
    </source>
</evidence>
<comment type="similarity">
    <text evidence="2">Belongs to the major facilitator superfamily. Monocarboxylate porter (TC 2.A.1.13) family.</text>
</comment>
<name>A0A1G4MF50_LACFM</name>
<dbReference type="OMA" id="LYAFWIN"/>
<dbReference type="EMBL" id="LT598490">
    <property type="protein sequence ID" value="SCW02411.1"/>
    <property type="molecule type" value="Genomic_DNA"/>
</dbReference>
<dbReference type="OrthoDB" id="2213137at2759"/>
<dbReference type="Proteomes" id="UP000190831">
    <property type="component" value="Chromosome F"/>
</dbReference>
<organism evidence="4 5">
    <name type="scientific">Lachancea fermentati</name>
    <name type="common">Zygosaccharomyces fermentati</name>
    <dbReference type="NCBI Taxonomy" id="4955"/>
    <lineage>
        <taxon>Eukaryota</taxon>
        <taxon>Fungi</taxon>
        <taxon>Dikarya</taxon>
        <taxon>Ascomycota</taxon>
        <taxon>Saccharomycotina</taxon>
        <taxon>Saccharomycetes</taxon>
        <taxon>Saccharomycetales</taxon>
        <taxon>Saccharomycetaceae</taxon>
        <taxon>Lachancea</taxon>
    </lineage>
</organism>
<dbReference type="Pfam" id="PF07690">
    <property type="entry name" value="MFS_1"/>
    <property type="match status" value="1"/>
</dbReference>
<proteinExistence type="inferred from homology"/>
<accession>A0A1G4MF50</accession>
<dbReference type="SUPFAM" id="SSF103473">
    <property type="entry name" value="MFS general substrate transporter"/>
    <property type="match status" value="1"/>
</dbReference>
<feature type="transmembrane region" description="Helical" evidence="3">
    <location>
        <begin position="229"/>
        <end position="258"/>
    </location>
</feature>
<feature type="transmembrane region" description="Helical" evidence="3">
    <location>
        <begin position="534"/>
        <end position="558"/>
    </location>
</feature>
<dbReference type="InterPro" id="IPR036259">
    <property type="entry name" value="MFS_trans_sf"/>
</dbReference>
<dbReference type="AlphaFoldDB" id="A0A1G4MF50"/>